<reference evidence="1" key="1">
    <citation type="submission" date="2019-02" db="EMBL/GenBank/DDBJ databases">
        <authorList>
            <person name="Gruber-Vodicka R. H."/>
            <person name="Seah K. B. B."/>
        </authorList>
    </citation>
    <scope>NUCLEOTIDE SEQUENCE</scope>
    <source>
        <strain evidence="1">BECK_BY7</strain>
    </source>
</reference>
<sequence>MLKAALEEAEKKEKLGVVEYAGNSQDITMSIFGSILDTPKNDQKINPLFCESLGIKSQPGMAGASAPARAIHPQGKSP</sequence>
<organism evidence="1">
    <name type="scientific">Candidatus Kentrum sp. LFY</name>
    <dbReference type="NCBI Taxonomy" id="2126342"/>
    <lineage>
        <taxon>Bacteria</taxon>
        <taxon>Pseudomonadati</taxon>
        <taxon>Pseudomonadota</taxon>
        <taxon>Gammaproteobacteria</taxon>
        <taxon>Candidatus Kentrum</taxon>
    </lineage>
</organism>
<dbReference type="AlphaFoldDB" id="A0A450WSE0"/>
<name>A0A450WSE0_9GAMM</name>
<protein>
    <submittedName>
        <fullName evidence="1">Uncharacterized protein</fullName>
    </submittedName>
</protein>
<dbReference type="EMBL" id="CAADFN010000065">
    <property type="protein sequence ID" value="VFK19952.1"/>
    <property type="molecule type" value="Genomic_DNA"/>
</dbReference>
<accession>A0A450WSE0</accession>
<proteinExistence type="predicted"/>
<evidence type="ECO:0000313" key="1">
    <source>
        <dbReference type="EMBL" id="VFK19952.1"/>
    </source>
</evidence>
<gene>
    <name evidence="1" type="ORF">BECKLFY1418C_GA0070996_106514</name>
</gene>